<gene>
    <name evidence="1" type="ORF">M0R45_006490</name>
</gene>
<protein>
    <submittedName>
        <fullName evidence="1">Uncharacterized protein</fullName>
    </submittedName>
</protein>
<sequence length="79" mass="8649">MNRDRSTPARVRRRLGWMRAEQRAEGWQRRGITVINGSDRLELFTVAAGRLVRGREENSRAGFVAGVGVGGVAAELGSP</sequence>
<dbReference type="AlphaFoldDB" id="A0AAW1YR30"/>
<proteinExistence type="predicted"/>
<accession>A0AAW1YR30</accession>
<evidence type="ECO:0000313" key="1">
    <source>
        <dbReference type="EMBL" id="KAK9951028.1"/>
    </source>
</evidence>
<organism evidence="1 2">
    <name type="scientific">Rubus argutus</name>
    <name type="common">Southern blackberry</name>
    <dbReference type="NCBI Taxonomy" id="59490"/>
    <lineage>
        <taxon>Eukaryota</taxon>
        <taxon>Viridiplantae</taxon>
        <taxon>Streptophyta</taxon>
        <taxon>Embryophyta</taxon>
        <taxon>Tracheophyta</taxon>
        <taxon>Spermatophyta</taxon>
        <taxon>Magnoliopsida</taxon>
        <taxon>eudicotyledons</taxon>
        <taxon>Gunneridae</taxon>
        <taxon>Pentapetalae</taxon>
        <taxon>rosids</taxon>
        <taxon>fabids</taxon>
        <taxon>Rosales</taxon>
        <taxon>Rosaceae</taxon>
        <taxon>Rosoideae</taxon>
        <taxon>Rosoideae incertae sedis</taxon>
        <taxon>Rubus</taxon>
    </lineage>
</organism>
<evidence type="ECO:0000313" key="2">
    <source>
        <dbReference type="Proteomes" id="UP001457282"/>
    </source>
</evidence>
<name>A0AAW1YR30_RUBAR</name>
<dbReference type="EMBL" id="JBEDUW010000001">
    <property type="protein sequence ID" value="KAK9951028.1"/>
    <property type="molecule type" value="Genomic_DNA"/>
</dbReference>
<comment type="caution">
    <text evidence="1">The sequence shown here is derived from an EMBL/GenBank/DDBJ whole genome shotgun (WGS) entry which is preliminary data.</text>
</comment>
<dbReference type="Proteomes" id="UP001457282">
    <property type="component" value="Unassembled WGS sequence"/>
</dbReference>
<keyword evidence="2" id="KW-1185">Reference proteome</keyword>
<reference evidence="1 2" key="1">
    <citation type="journal article" date="2023" name="G3 (Bethesda)">
        <title>A chromosome-length genome assembly and annotation of blackberry (Rubus argutus, cv. 'Hillquist').</title>
        <authorList>
            <person name="Bruna T."/>
            <person name="Aryal R."/>
            <person name="Dudchenko O."/>
            <person name="Sargent D.J."/>
            <person name="Mead D."/>
            <person name="Buti M."/>
            <person name="Cavallini A."/>
            <person name="Hytonen T."/>
            <person name="Andres J."/>
            <person name="Pham M."/>
            <person name="Weisz D."/>
            <person name="Mascagni F."/>
            <person name="Usai G."/>
            <person name="Natali L."/>
            <person name="Bassil N."/>
            <person name="Fernandez G.E."/>
            <person name="Lomsadze A."/>
            <person name="Armour M."/>
            <person name="Olukolu B."/>
            <person name="Poorten T."/>
            <person name="Britton C."/>
            <person name="Davik J."/>
            <person name="Ashrafi H."/>
            <person name="Aiden E.L."/>
            <person name="Borodovsky M."/>
            <person name="Worthington M."/>
        </authorList>
    </citation>
    <scope>NUCLEOTIDE SEQUENCE [LARGE SCALE GENOMIC DNA]</scope>
    <source>
        <strain evidence="1">PI 553951</strain>
    </source>
</reference>